<protein>
    <submittedName>
        <fullName evidence="2">D-glycero-D-manno-heptose 1-phosphate guanosyltransferase</fullName>
    </submittedName>
</protein>
<gene>
    <name evidence="2" type="ORF">CP985_02935</name>
</gene>
<sequence>MEVIILAGGFGTRLQSVVKDIPKPMADINGYPFLKYVFDYLSKYNITKVILSVGYKQEIIKEYFETSYKNINIVYSTENNPLGTGGAIKKALNYCTNSNTIVLNGDTFCNIQLDEFVNNSIKDSDMSMVIKKMKKFDRYGSVEIKDNKVINFKEKMYYKEAFINAGIYLIKNKIFDSYTLPTNFSFEEFLEKNIRNLNIYSYKEEDNYFIDIGIPADYEKAKNDFKDIF</sequence>
<dbReference type="AlphaFoldDB" id="A0AAX2AIR7"/>
<dbReference type="CDD" id="cd06915">
    <property type="entry name" value="NTP_transferase_WcbM_like"/>
    <property type="match status" value="1"/>
</dbReference>
<dbReference type="SUPFAM" id="SSF53448">
    <property type="entry name" value="Nucleotide-diphospho-sugar transferases"/>
    <property type="match status" value="1"/>
</dbReference>
<name>A0AAX2AIR7_9BACT</name>
<keyword evidence="3" id="KW-1185">Reference proteome</keyword>
<evidence type="ECO:0000313" key="2">
    <source>
        <dbReference type="EMBL" id="RXK16520.1"/>
    </source>
</evidence>
<dbReference type="PANTHER" id="PTHR22572">
    <property type="entry name" value="SUGAR-1-PHOSPHATE GUANYL TRANSFERASE"/>
    <property type="match status" value="1"/>
</dbReference>
<evidence type="ECO:0000259" key="1">
    <source>
        <dbReference type="Pfam" id="PF00483"/>
    </source>
</evidence>
<dbReference type="EMBL" id="NXID01000006">
    <property type="protein sequence ID" value="RXK16520.1"/>
    <property type="molecule type" value="Genomic_DNA"/>
</dbReference>
<accession>A0AAX2AIR7</accession>
<comment type="caution">
    <text evidence="2">The sequence shown here is derived from an EMBL/GenBank/DDBJ whole genome shotgun (WGS) entry which is preliminary data.</text>
</comment>
<feature type="domain" description="Nucleotidyl transferase" evidence="1">
    <location>
        <begin position="3"/>
        <end position="225"/>
    </location>
</feature>
<dbReference type="Proteomes" id="UP000290092">
    <property type="component" value="Unassembled WGS sequence"/>
</dbReference>
<dbReference type="Pfam" id="PF00483">
    <property type="entry name" value="NTP_transferase"/>
    <property type="match status" value="1"/>
</dbReference>
<dbReference type="Gene3D" id="3.90.550.10">
    <property type="entry name" value="Spore Coat Polysaccharide Biosynthesis Protein SpsA, Chain A"/>
    <property type="match status" value="1"/>
</dbReference>
<dbReference type="InterPro" id="IPR050486">
    <property type="entry name" value="Mannose-1P_guanyltransferase"/>
</dbReference>
<organism evidence="2 3">
    <name type="scientific">Malaciobacter mytili LMG 24559</name>
    <dbReference type="NCBI Taxonomy" id="1032238"/>
    <lineage>
        <taxon>Bacteria</taxon>
        <taxon>Pseudomonadati</taxon>
        <taxon>Campylobacterota</taxon>
        <taxon>Epsilonproteobacteria</taxon>
        <taxon>Campylobacterales</taxon>
        <taxon>Arcobacteraceae</taxon>
        <taxon>Malaciobacter</taxon>
    </lineage>
</organism>
<dbReference type="InterPro" id="IPR029044">
    <property type="entry name" value="Nucleotide-diphossugar_trans"/>
</dbReference>
<reference evidence="2 3" key="1">
    <citation type="submission" date="2017-09" db="EMBL/GenBank/DDBJ databases">
        <title>Genomics of the genus Arcobacter.</title>
        <authorList>
            <person name="Perez-Cataluna A."/>
            <person name="Figueras M.J."/>
            <person name="Salas-Masso N."/>
        </authorList>
    </citation>
    <scope>NUCLEOTIDE SEQUENCE [LARGE SCALE GENOMIC DNA]</scope>
    <source>
        <strain evidence="2 3">CECT 7386</strain>
    </source>
</reference>
<dbReference type="InterPro" id="IPR005835">
    <property type="entry name" value="NTP_transferase_dom"/>
</dbReference>
<evidence type="ECO:0000313" key="3">
    <source>
        <dbReference type="Proteomes" id="UP000290092"/>
    </source>
</evidence>
<dbReference type="RefSeq" id="WP_114841173.1">
    <property type="nucleotide sequence ID" value="NZ_CP031219.1"/>
</dbReference>
<dbReference type="KEGG" id="amyt:AMYT_0705"/>
<proteinExistence type="predicted"/>